<gene>
    <name evidence="1" type="ORF">Tsubulata_033721</name>
</gene>
<dbReference type="OrthoDB" id="443318at2759"/>
<evidence type="ECO:0000313" key="2">
    <source>
        <dbReference type="Proteomes" id="UP001141552"/>
    </source>
</evidence>
<dbReference type="EMBL" id="JAKUCV010002274">
    <property type="protein sequence ID" value="KAJ4843290.1"/>
    <property type="molecule type" value="Genomic_DNA"/>
</dbReference>
<feature type="non-terminal residue" evidence="1">
    <location>
        <position position="156"/>
    </location>
</feature>
<accession>A0A9Q0G6E8</accession>
<keyword evidence="2" id="KW-1185">Reference proteome</keyword>
<reference evidence="1" key="2">
    <citation type="journal article" date="2023" name="Plants (Basel)">
        <title>Annotation of the Turnera subulata (Passifloraceae) Draft Genome Reveals the S-Locus Evolved after the Divergence of Turneroideae from Passifloroideae in a Stepwise Manner.</title>
        <authorList>
            <person name="Henning P.M."/>
            <person name="Roalson E.H."/>
            <person name="Mir W."/>
            <person name="McCubbin A.G."/>
            <person name="Shore J.S."/>
        </authorList>
    </citation>
    <scope>NUCLEOTIDE SEQUENCE</scope>
    <source>
        <strain evidence="1">F60SS</strain>
    </source>
</reference>
<protein>
    <submittedName>
        <fullName evidence="1">Uncharacterized protein</fullName>
    </submittedName>
</protein>
<evidence type="ECO:0000313" key="1">
    <source>
        <dbReference type="EMBL" id="KAJ4843290.1"/>
    </source>
</evidence>
<dbReference type="AlphaFoldDB" id="A0A9Q0G6E8"/>
<sequence>MFSFHVVIVVDTQFTWGTLLQDLSRMNNKALKIKQQLAEGKYEDATNTWGDLRDVILEFSNNVVHDFYNFLLDDQRQSPVKGTKANGVKGELVLIGIRDILALKCMNQLEWGGQDRLVFPAMAGDFMKPRNRIQEVDELLAKGINITIYVMNTGGT</sequence>
<dbReference type="Proteomes" id="UP001141552">
    <property type="component" value="Unassembled WGS sequence"/>
</dbReference>
<organism evidence="1 2">
    <name type="scientific">Turnera subulata</name>
    <dbReference type="NCBI Taxonomy" id="218843"/>
    <lineage>
        <taxon>Eukaryota</taxon>
        <taxon>Viridiplantae</taxon>
        <taxon>Streptophyta</taxon>
        <taxon>Embryophyta</taxon>
        <taxon>Tracheophyta</taxon>
        <taxon>Spermatophyta</taxon>
        <taxon>Magnoliopsida</taxon>
        <taxon>eudicotyledons</taxon>
        <taxon>Gunneridae</taxon>
        <taxon>Pentapetalae</taxon>
        <taxon>rosids</taxon>
        <taxon>fabids</taxon>
        <taxon>Malpighiales</taxon>
        <taxon>Passifloraceae</taxon>
        <taxon>Turnera</taxon>
    </lineage>
</organism>
<proteinExistence type="predicted"/>
<reference evidence="1" key="1">
    <citation type="submission" date="2022-02" db="EMBL/GenBank/DDBJ databases">
        <authorList>
            <person name="Henning P.M."/>
            <person name="McCubbin A.G."/>
            <person name="Shore J.S."/>
        </authorList>
    </citation>
    <scope>NUCLEOTIDE SEQUENCE</scope>
    <source>
        <strain evidence="1">F60SS</strain>
        <tissue evidence="1">Leaves</tissue>
    </source>
</reference>
<name>A0A9Q0G6E8_9ROSI</name>
<comment type="caution">
    <text evidence="1">The sequence shown here is derived from an EMBL/GenBank/DDBJ whole genome shotgun (WGS) entry which is preliminary data.</text>
</comment>